<feature type="repeat" description="ANK" evidence="3">
    <location>
        <begin position="137"/>
        <end position="169"/>
    </location>
</feature>
<comment type="caution">
    <text evidence="5">The sequence shown here is derived from an EMBL/GenBank/DDBJ whole genome shotgun (WGS) entry which is preliminary data.</text>
</comment>
<feature type="compositionally biased region" description="Basic residues" evidence="4">
    <location>
        <begin position="25"/>
        <end position="48"/>
    </location>
</feature>
<dbReference type="InterPro" id="IPR033635">
    <property type="entry name" value="ANKS1/Caskin"/>
</dbReference>
<feature type="region of interest" description="Disordered" evidence="4">
    <location>
        <begin position="388"/>
        <end position="428"/>
    </location>
</feature>
<dbReference type="InterPro" id="IPR002110">
    <property type="entry name" value="Ankyrin_rpt"/>
</dbReference>
<dbReference type="InterPro" id="IPR036770">
    <property type="entry name" value="Ankyrin_rpt-contain_sf"/>
</dbReference>
<dbReference type="OrthoDB" id="5314041at2759"/>
<accession>A0A7J7J431</accession>
<dbReference type="PRINTS" id="PR01415">
    <property type="entry name" value="ANKYRIN"/>
</dbReference>
<dbReference type="EMBL" id="VXIV02003140">
    <property type="protein sequence ID" value="KAF6020950.1"/>
    <property type="molecule type" value="Genomic_DNA"/>
</dbReference>
<dbReference type="Pfam" id="PF12796">
    <property type="entry name" value="Ank_2"/>
    <property type="match status" value="3"/>
</dbReference>
<dbReference type="PANTHER" id="PTHR24174:SF1">
    <property type="entry name" value="IP14385P"/>
    <property type="match status" value="1"/>
</dbReference>
<feature type="region of interest" description="Disordered" evidence="4">
    <location>
        <begin position="299"/>
        <end position="359"/>
    </location>
</feature>
<keyword evidence="6" id="KW-1185">Reference proteome</keyword>
<dbReference type="AlphaFoldDB" id="A0A7J7J431"/>
<feature type="repeat" description="ANK" evidence="3">
    <location>
        <begin position="235"/>
        <end position="267"/>
    </location>
</feature>
<reference evidence="5" key="1">
    <citation type="submission" date="2020-06" db="EMBL/GenBank/DDBJ databases">
        <title>Draft genome of Bugula neritina, a colonial animal packing powerful symbionts and potential medicines.</title>
        <authorList>
            <person name="Rayko M."/>
        </authorList>
    </citation>
    <scope>NUCLEOTIDE SEQUENCE [LARGE SCALE GENOMIC DNA]</scope>
    <source>
        <strain evidence="5">Kwan_BN1</strain>
    </source>
</reference>
<keyword evidence="2 3" id="KW-0040">ANK repeat</keyword>
<dbReference type="SUPFAM" id="SSF48403">
    <property type="entry name" value="Ankyrin repeat"/>
    <property type="match status" value="1"/>
</dbReference>
<feature type="repeat" description="ANK" evidence="3">
    <location>
        <begin position="203"/>
        <end position="235"/>
    </location>
</feature>
<sequence>MGKEHNLLEAARSGNTEYIKHYISKLKHSTHHKSSKKSKSVRSTHSHSSRISSSVLSPRGIALNCRDQNGESLLHLATVNNHKTVVTLLINGGAHVNALDNQGCLPLHFAAWTGNAEICRALLVPLTINDVNRQNKAGDTSLHIASQYGHVAVVKLLLQHDANPMIRNVRGESSLDLACFYGRLETVSLLIREQPALVHQFQLSHSPLHLAARNGQKDVVKKLLQCNYNINTKTKCGSALHEAATYGKVSVMKLLLQSGIDKSIKDKNNQTVEELLKSQCNSAANNLLLILSGRENPYHSLNPEAGNPPKQSLCKHGKPLASSSTHHRRIRERSSSGQVSDGSSSSTTPPMTRSTNINGGEYKSCGKTTACHHHTVACYHQRRGHQSSSSNLQGVCSGHQGTHYPAPSVPPTLPNSAPSQSNGNHKSQCRRCKCQHSKQSNENNIESSKQGLQVKDVQFARHKSCSEVVQSSYRTSSESSSAFSVKNAINTASFDTGRTRHKSCAAQLVSTDGDYIRLSDTISCSLPDKATDHHLYNSICMELVSTDHVYNKMDRLSSSSLEEESLYDKVPKPCPIPIADQWNLVEGPPLSPSVFSNQSSTNGLYESKDSVYESHGSLSPEPDAMSSRGYLGHIYVNLTNYRSTPDLNRIHGEAPKKPPRTPDTHLIQNECIKSKDYACLHISSKSHENIASNIISPVQSERSSNRLVFSVPPNKSEGHFIFPATSSSSSHDYENMTAIMDQLKTKHPPKVKV</sequence>
<evidence type="ECO:0000256" key="3">
    <source>
        <dbReference type="PROSITE-ProRule" id="PRU00023"/>
    </source>
</evidence>
<proteinExistence type="predicted"/>
<feature type="compositionally biased region" description="Polar residues" evidence="4">
    <location>
        <begin position="414"/>
        <end position="426"/>
    </location>
</feature>
<evidence type="ECO:0000256" key="4">
    <source>
        <dbReference type="SAM" id="MobiDB-lite"/>
    </source>
</evidence>
<dbReference type="PANTHER" id="PTHR24174">
    <property type="entry name" value="ANKYRIN REPEAT AND STERILE ALPHA MOTIF DOMAIN-CONTAINING PROTEIN 1"/>
    <property type="match status" value="1"/>
</dbReference>
<dbReference type="PROSITE" id="PS50297">
    <property type="entry name" value="ANK_REP_REGION"/>
    <property type="match status" value="4"/>
</dbReference>
<gene>
    <name evidence="5" type="ORF">EB796_020753</name>
</gene>
<evidence type="ECO:0000313" key="5">
    <source>
        <dbReference type="EMBL" id="KAF6020950.1"/>
    </source>
</evidence>
<name>A0A7J7J431_BUGNE</name>
<evidence type="ECO:0000313" key="6">
    <source>
        <dbReference type="Proteomes" id="UP000593567"/>
    </source>
</evidence>
<protein>
    <submittedName>
        <fullName evidence="5">ANKS1B</fullName>
    </submittedName>
</protein>
<dbReference type="GO" id="GO:0005829">
    <property type="term" value="C:cytosol"/>
    <property type="evidence" value="ECO:0007669"/>
    <property type="project" value="TreeGrafter"/>
</dbReference>
<evidence type="ECO:0000256" key="2">
    <source>
        <dbReference type="ARBA" id="ARBA00023043"/>
    </source>
</evidence>
<dbReference type="Gene3D" id="1.25.40.20">
    <property type="entry name" value="Ankyrin repeat-containing domain"/>
    <property type="match status" value="2"/>
</dbReference>
<organism evidence="5 6">
    <name type="scientific">Bugula neritina</name>
    <name type="common">Brown bryozoan</name>
    <name type="synonym">Sertularia neritina</name>
    <dbReference type="NCBI Taxonomy" id="10212"/>
    <lineage>
        <taxon>Eukaryota</taxon>
        <taxon>Metazoa</taxon>
        <taxon>Spiralia</taxon>
        <taxon>Lophotrochozoa</taxon>
        <taxon>Bryozoa</taxon>
        <taxon>Gymnolaemata</taxon>
        <taxon>Cheilostomatida</taxon>
        <taxon>Flustrina</taxon>
        <taxon>Buguloidea</taxon>
        <taxon>Bugulidae</taxon>
        <taxon>Bugula</taxon>
    </lineage>
</organism>
<dbReference type="SMART" id="SM00248">
    <property type="entry name" value="ANK"/>
    <property type="match status" value="6"/>
</dbReference>
<keyword evidence="1" id="KW-0677">Repeat</keyword>
<evidence type="ECO:0000256" key="1">
    <source>
        <dbReference type="ARBA" id="ARBA00022737"/>
    </source>
</evidence>
<feature type="region of interest" description="Disordered" evidence="4">
    <location>
        <begin position="25"/>
        <end position="55"/>
    </location>
</feature>
<dbReference type="PROSITE" id="PS50088">
    <property type="entry name" value="ANK_REPEAT"/>
    <property type="match status" value="4"/>
</dbReference>
<feature type="compositionally biased region" description="Low complexity" evidence="4">
    <location>
        <begin position="335"/>
        <end position="355"/>
    </location>
</feature>
<dbReference type="Proteomes" id="UP000593567">
    <property type="component" value="Unassembled WGS sequence"/>
</dbReference>
<feature type="repeat" description="ANK" evidence="3">
    <location>
        <begin position="69"/>
        <end position="101"/>
    </location>
</feature>